<organism evidence="4 5">
    <name type="scientific">Theobroma cacao</name>
    <name type="common">Cacao</name>
    <name type="synonym">Cocoa</name>
    <dbReference type="NCBI Taxonomy" id="3641"/>
    <lineage>
        <taxon>Eukaryota</taxon>
        <taxon>Viridiplantae</taxon>
        <taxon>Streptophyta</taxon>
        <taxon>Embryophyta</taxon>
        <taxon>Tracheophyta</taxon>
        <taxon>Spermatophyta</taxon>
        <taxon>Magnoliopsida</taxon>
        <taxon>eudicotyledons</taxon>
        <taxon>Gunneridae</taxon>
        <taxon>Pentapetalae</taxon>
        <taxon>rosids</taxon>
        <taxon>malvids</taxon>
        <taxon>Malvales</taxon>
        <taxon>Malvaceae</taxon>
        <taxon>Byttnerioideae</taxon>
        <taxon>Theobroma</taxon>
    </lineage>
</organism>
<dbReference type="InParanoid" id="A0A061GZ42"/>
<dbReference type="SMART" id="SM00360">
    <property type="entry name" value="RRM"/>
    <property type="match status" value="1"/>
</dbReference>
<proteinExistence type="predicted"/>
<dbReference type="PROSITE" id="PS50102">
    <property type="entry name" value="RRM"/>
    <property type="match status" value="1"/>
</dbReference>
<dbReference type="Pfam" id="PF00076">
    <property type="entry name" value="RRM_1"/>
    <property type="match status" value="1"/>
</dbReference>
<dbReference type="PANTHER" id="PTHR33710">
    <property type="entry name" value="BNAC02G09200D PROTEIN"/>
    <property type="match status" value="1"/>
</dbReference>
<dbReference type="InterPro" id="IPR035979">
    <property type="entry name" value="RBD_domain_sf"/>
</dbReference>
<dbReference type="AlphaFoldDB" id="A0A061GZ42"/>
<dbReference type="eggNOG" id="KOG1075">
    <property type="taxonomic scope" value="Eukaryota"/>
</dbReference>
<evidence type="ECO:0000256" key="1">
    <source>
        <dbReference type="PROSITE-ProRule" id="PRU00176"/>
    </source>
</evidence>
<sequence length="837" mass="97477">MEKRWENMHFDRLRKTIFTAFVDNVSLRVSWKDLKAFFNQFGVVVDIYLPRVSRNRITRYAFVRYRYRVELNRAIDMGQNRRLDGRTLSIKEANKPKENSYRTGERPTRIWQEMGVGNGRRTFREVVTNGALYSDYGDTRKLYMEKGNINSFQETKELEGIRVPIEADEVECTQRSAIGNLRETVSCKAIESYLACEGVTARVRPVGGMNVLVTFDDREEMETLLRQYFEIFEKLFQELKPYNLEKDERRYKATEKKSRLDQAIIKVEVTSKRRVLTCLQVIVNGKKCTMRATIIETETIDIDLKTFSVIEKKLEELRPSNSQESQQADGIRAGSTVHGMDMTHVRKMRVEIKHGEDQPDMALENRTSMTRQIEGMYERLWPRDKISGKVVQSVGKSGGVLCMWQDNFFLLKECIINKNYILLIGEFKASRLKCGFGNIYAPNDERERNGIWEEIKQIIGGVEILWILGGDFNVVRNEEERVDSGEIGRVVASFNEFINEVGLVDLPLVGGKFTWCNNRETPAFSRLDHFLVDVEILDSEATMLQKCLLISLSDHNLIVLRPANNQESPGMWRKLKRLKIFLKDWHKQVCDNMAEKISKLEIELQHINERLQEGEVSTDMQLVVGDGSRILFWADRWTDGGILKDLYPRIFALARNKDGYIQEFGRWEEEVWVWKVQLRRPTFGWEEDQQNQLKECIEQYHLSRKLKDSLAWKGSKRLRGIYFCTVQRYERSGQNGVKIGEHGGCSLRNEVVFKGIAWDSNQTYEISKLRVATWARVKWPMKYGEILDTYSDVNFRQRDMGSLVLDTCLLNVQVLEKNNYVGGHEMAFCFICWAGPL</sequence>
<evidence type="ECO:0000256" key="2">
    <source>
        <dbReference type="SAM" id="Coils"/>
    </source>
</evidence>
<evidence type="ECO:0000259" key="3">
    <source>
        <dbReference type="PROSITE" id="PS50102"/>
    </source>
</evidence>
<reference evidence="4 5" key="1">
    <citation type="journal article" date="2013" name="Genome Biol.">
        <title>The genome sequence of the most widely cultivated cacao type and its use to identify candidate genes regulating pod color.</title>
        <authorList>
            <person name="Motamayor J.C."/>
            <person name="Mockaitis K."/>
            <person name="Schmutz J."/>
            <person name="Haiminen N."/>
            <person name="Iii D.L."/>
            <person name="Cornejo O."/>
            <person name="Findley S.D."/>
            <person name="Zheng P."/>
            <person name="Utro F."/>
            <person name="Royaert S."/>
            <person name="Saski C."/>
            <person name="Jenkins J."/>
            <person name="Podicheti R."/>
            <person name="Zhao M."/>
            <person name="Scheffler B.E."/>
            <person name="Stack J.C."/>
            <person name="Feltus F.A."/>
            <person name="Mustiga G.M."/>
            <person name="Amores F."/>
            <person name="Phillips W."/>
            <person name="Marelli J.P."/>
            <person name="May G.D."/>
            <person name="Shapiro H."/>
            <person name="Ma J."/>
            <person name="Bustamante C.D."/>
            <person name="Schnell R.J."/>
            <person name="Main D."/>
            <person name="Gilbert D."/>
            <person name="Parida L."/>
            <person name="Kuhn D.N."/>
        </authorList>
    </citation>
    <scope>NUCLEOTIDE SEQUENCE [LARGE SCALE GENOMIC DNA]</scope>
    <source>
        <strain evidence="5">cv. Matina 1-6</strain>
    </source>
</reference>
<feature type="domain" description="RRM" evidence="3">
    <location>
        <begin position="18"/>
        <end position="95"/>
    </location>
</feature>
<dbReference type="PANTHER" id="PTHR33710:SF64">
    <property type="entry name" value="ENDONUCLEASE_EXONUCLEASE_PHOSPHATASE DOMAIN-CONTAINING PROTEIN"/>
    <property type="match status" value="1"/>
</dbReference>
<dbReference type="InterPro" id="IPR012677">
    <property type="entry name" value="Nucleotide-bd_a/b_plait_sf"/>
</dbReference>
<evidence type="ECO:0000313" key="5">
    <source>
        <dbReference type="Proteomes" id="UP000026915"/>
    </source>
</evidence>
<protein>
    <recommendedName>
        <fullName evidence="3">RRM domain-containing protein</fullName>
    </recommendedName>
</protein>
<dbReference type="InterPro" id="IPR000504">
    <property type="entry name" value="RRM_dom"/>
</dbReference>
<name>A0A061GZ42_THECC</name>
<dbReference type="Gene3D" id="3.30.70.330">
    <property type="match status" value="1"/>
</dbReference>
<accession>A0A061GZ42</accession>
<dbReference type="SUPFAM" id="SSF56219">
    <property type="entry name" value="DNase I-like"/>
    <property type="match status" value="1"/>
</dbReference>
<keyword evidence="5" id="KW-1185">Reference proteome</keyword>
<dbReference type="InterPro" id="IPR036691">
    <property type="entry name" value="Endo/exonu/phosph_ase_sf"/>
</dbReference>
<keyword evidence="2" id="KW-0175">Coiled coil</keyword>
<dbReference type="HOGENOM" id="CLU_339616_0_0_1"/>
<keyword evidence="1" id="KW-0694">RNA-binding</keyword>
<dbReference type="Proteomes" id="UP000026915">
    <property type="component" value="Chromosome 9"/>
</dbReference>
<dbReference type="EMBL" id="CM001887">
    <property type="protein sequence ID" value="EOY32524.1"/>
    <property type="molecule type" value="Genomic_DNA"/>
</dbReference>
<evidence type="ECO:0000313" key="4">
    <source>
        <dbReference type="EMBL" id="EOY32524.1"/>
    </source>
</evidence>
<gene>
    <name evidence="4" type="ORF">TCM_040499</name>
</gene>
<dbReference type="SUPFAM" id="SSF54928">
    <property type="entry name" value="RNA-binding domain, RBD"/>
    <property type="match status" value="1"/>
</dbReference>
<dbReference type="STRING" id="3641.A0A061GZ42"/>
<dbReference type="Gene3D" id="3.60.10.10">
    <property type="entry name" value="Endonuclease/exonuclease/phosphatase"/>
    <property type="match status" value="1"/>
</dbReference>
<dbReference type="Gramene" id="EOY32524">
    <property type="protein sequence ID" value="EOY32524"/>
    <property type="gene ID" value="TCM_040499"/>
</dbReference>
<dbReference type="CDD" id="cd00590">
    <property type="entry name" value="RRM_SF"/>
    <property type="match status" value="1"/>
</dbReference>
<feature type="coiled-coil region" evidence="2">
    <location>
        <begin position="590"/>
        <end position="617"/>
    </location>
</feature>
<dbReference type="GO" id="GO:0003723">
    <property type="term" value="F:RNA binding"/>
    <property type="evidence" value="ECO:0007669"/>
    <property type="project" value="UniProtKB-UniRule"/>
</dbReference>